<evidence type="ECO:0000313" key="3">
    <source>
        <dbReference type="Proteomes" id="UP000321945"/>
    </source>
</evidence>
<dbReference type="InterPro" id="IPR001173">
    <property type="entry name" value="Glyco_trans_2-like"/>
</dbReference>
<accession>A0A5C6YN17</accession>
<keyword evidence="2" id="KW-0808">Transferase</keyword>
<dbReference type="Gene3D" id="3.90.550.10">
    <property type="entry name" value="Spore Coat Polysaccharide Biosynthesis Protein SpsA, Chain A"/>
    <property type="match status" value="1"/>
</dbReference>
<dbReference type="PANTHER" id="PTHR22916:SF3">
    <property type="entry name" value="UDP-GLCNAC:BETAGAL BETA-1,3-N-ACETYLGLUCOSAMINYLTRANSFERASE-LIKE PROTEIN 1"/>
    <property type="match status" value="1"/>
</dbReference>
<gene>
    <name evidence="2" type="ORF">ESV24_11860</name>
</gene>
<evidence type="ECO:0000313" key="2">
    <source>
        <dbReference type="EMBL" id="TXD68600.1"/>
    </source>
</evidence>
<dbReference type="Pfam" id="PF00535">
    <property type="entry name" value="Glycos_transf_2"/>
    <property type="match status" value="1"/>
</dbReference>
<dbReference type="InterPro" id="IPR029044">
    <property type="entry name" value="Nucleotide-diphossugar_trans"/>
</dbReference>
<evidence type="ECO:0000259" key="1">
    <source>
        <dbReference type="Pfam" id="PF00535"/>
    </source>
</evidence>
<dbReference type="AlphaFoldDB" id="A0A5C6YN17"/>
<organism evidence="2 3">
    <name type="scientific">Aequorivita lipolytica</name>
    <dbReference type="NCBI Taxonomy" id="153267"/>
    <lineage>
        <taxon>Bacteria</taxon>
        <taxon>Pseudomonadati</taxon>
        <taxon>Bacteroidota</taxon>
        <taxon>Flavobacteriia</taxon>
        <taxon>Flavobacteriales</taxon>
        <taxon>Flavobacteriaceae</taxon>
        <taxon>Aequorivita</taxon>
    </lineage>
</organism>
<dbReference type="GO" id="GO:0016758">
    <property type="term" value="F:hexosyltransferase activity"/>
    <property type="evidence" value="ECO:0007669"/>
    <property type="project" value="UniProtKB-ARBA"/>
</dbReference>
<comment type="caution">
    <text evidence="2">The sequence shown here is derived from an EMBL/GenBank/DDBJ whole genome shotgun (WGS) entry which is preliminary data.</text>
</comment>
<dbReference type="Proteomes" id="UP000321945">
    <property type="component" value="Unassembled WGS sequence"/>
</dbReference>
<keyword evidence="3" id="KW-1185">Reference proteome</keyword>
<proteinExistence type="predicted"/>
<dbReference type="PANTHER" id="PTHR22916">
    <property type="entry name" value="GLYCOSYLTRANSFERASE"/>
    <property type="match status" value="1"/>
</dbReference>
<protein>
    <submittedName>
        <fullName evidence="2">Glycosyltransferase family 2 protein</fullName>
    </submittedName>
</protein>
<sequence length="295" mass="34127">MENNAPLVSVLMTVYNREKYVAQAIESVIKSTFKNWELIIVDDGSNDASVKIARQYEAQDNRIKVYINENNLGDYPNRNKAASYAKGKYLKYVDSDDLMYPNGLEEMVYYMEQFPEAGYGLCLDIQDEDQIYPFQLSPPEAYKYHYFDLKSIFHKAPMSSIINRKSFEAIHGFSGKQHVGDVEIWHKLSQRFPVVLMPGALIWSREHDDQQMNDNMTNPFIPFKYILITEALILSKNCPLNEDEKKIILNKLQNEKAVSIISAIKHHSLKKGLELQKESGLSWNNVLYRKLMLPA</sequence>
<name>A0A5C6YN17_9FLAO</name>
<dbReference type="CDD" id="cd00761">
    <property type="entry name" value="Glyco_tranf_GTA_type"/>
    <property type="match status" value="1"/>
</dbReference>
<dbReference type="RefSeq" id="WP_111816584.1">
    <property type="nucleotide sequence ID" value="NZ_CBCRZQ010000009.1"/>
</dbReference>
<reference evidence="2 3" key="1">
    <citation type="submission" date="2019-08" db="EMBL/GenBank/DDBJ databases">
        <title>Genome of Aequorivita lipolytica Y10-2 (type strain).</title>
        <authorList>
            <person name="Bowman J.P."/>
        </authorList>
    </citation>
    <scope>NUCLEOTIDE SEQUENCE [LARGE SCALE GENOMIC DNA]</scope>
    <source>
        <strain evidence="2 3">Y10-2</strain>
    </source>
</reference>
<dbReference type="SUPFAM" id="SSF53448">
    <property type="entry name" value="Nucleotide-diphospho-sugar transferases"/>
    <property type="match status" value="1"/>
</dbReference>
<feature type="domain" description="Glycosyltransferase 2-like" evidence="1">
    <location>
        <begin position="9"/>
        <end position="169"/>
    </location>
</feature>
<dbReference type="OrthoDB" id="9815829at2"/>
<dbReference type="EMBL" id="VORU01000010">
    <property type="protein sequence ID" value="TXD68600.1"/>
    <property type="molecule type" value="Genomic_DNA"/>
</dbReference>